<protein>
    <submittedName>
        <fullName evidence="1">Uncharacterized protein</fullName>
    </submittedName>
</protein>
<organism evidence="1">
    <name type="scientific">Caldithrix abyssi</name>
    <dbReference type="NCBI Taxonomy" id="187145"/>
    <lineage>
        <taxon>Bacteria</taxon>
        <taxon>Pseudomonadati</taxon>
        <taxon>Calditrichota</taxon>
        <taxon>Calditrichia</taxon>
        <taxon>Calditrichales</taxon>
        <taxon>Calditrichaceae</taxon>
        <taxon>Caldithrix</taxon>
    </lineage>
</organism>
<name>A0A7V4UEA5_CALAY</name>
<dbReference type="Proteomes" id="UP000885779">
    <property type="component" value="Unassembled WGS sequence"/>
</dbReference>
<evidence type="ECO:0000313" key="1">
    <source>
        <dbReference type="EMBL" id="HGY56182.1"/>
    </source>
</evidence>
<proteinExistence type="predicted"/>
<reference evidence="1" key="1">
    <citation type="journal article" date="2020" name="mSystems">
        <title>Genome- and Community-Level Interaction Insights into Carbon Utilization and Element Cycling Functions of Hydrothermarchaeota in Hydrothermal Sediment.</title>
        <authorList>
            <person name="Zhou Z."/>
            <person name="Liu Y."/>
            <person name="Xu W."/>
            <person name="Pan J."/>
            <person name="Luo Z.H."/>
            <person name="Li M."/>
        </authorList>
    </citation>
    <scope>NUCLEOTIDE SEQUENCE [LARGE SCALE GENOMIC DNA]</scope>
    <source>
        <strain evidence="1">HyVt-577</strain>
    </source>
</reference>
<sequence>MIRFFIIVLALITPVFAGIDPVYPVYSKNYSFTFLLTNFDSDVEICPDTCNGSVSDKIQPVLWWNSSRIYTPDEWAKSYSITSSHNGPDRSRYPKVLNRSLIPLSCAKETGLYFEQLFYNERETEPFTLFFTNNRRYAPKDSIGVRNVPVHLRKEKREFKRLEIFHYDRTTGTDILLFRVPPSMYVRQSAEELLLLIEYIDWFFNTRLIPTGTKIQYRLPAFYVLCSSRFPVYLPETLLIADRRTIEDLLANWSPIIRRILGEITPEVMTELKSQLMDKLLVLQDSPLSEAVFINKFALKSGIIVEPALLIDRLRNSDITALTRRIKLLIEQEGLDLYWDTTRDVEDSSLNNLRVHFKLKVHTLNKTEGSKK</sequence>
<comment type="caution">
    <text evidence="1">The sequence shown here is derived from an EMBL/GenBank/DDBJ whole genome shotgun (WGS) entry which is preliminary data.</text>
</comment>
<accession>A0A7V4UEA5</accession>
<gene>
    <name evidence="1" type="ORF">ENK44_10795</name>
</gene>
<dbReference type="EMBL" id="DRQG01000101">
    <property type="protein sequence ID" value="HGY56182.1"/>
    <property type="molecule type" value="Genomic_DNA"/>
</dbReference>
<dbReference type="AlphaFoldDB" id="A0A7V4UEA5"/>